<dbReference type="AlphaFoldDB" id="A0A026WGI2"/>
<name>A0A026WGI2_OOCBI</name>
<evidence type="ECO:0000313" key="2">
    <source>
        <dbReference type="Proteomes" id="UP000053097"/>
    </source>
</evidence>
<gene>
    <name evidence="1" type="ORF">X777_05308</name>
</gene>
<dbReference type="Proteomes" id="UP000053097">
    <property type="component" value="Unassembled WGS sequence"/>
</dbReference>
<evidence type="ECO:0000313" key="1">
    <source>
        <dbReference type="EMBL" id="EZA55130.1"/>
    </source>
</evidence>
<organism evidence="1 2">
    <name type="scientific">Ooceraea biroi</name>
    <name type="common">Clonal raider ant</name>
    <name type="synonym">Cerapachys biroi</name>
    <dbReference type="NCBI Taxonomy" id="2015173"/>
    <lineage>
        <taxon>Eukaryota</taxon>
        <taxon>Metazoa</taxon>
        <taxon>Ecdysozoa</taxon>
        <taxon>Arthropoda</taxon>
        <taxon>Hexapoda</taxon>
        <taxon>Insecta</taxon>
        <taxon>Pterygota</taxon>
        <taxon>Neoptera</taxon>
        <taxon>Endopterygota</taxon>
        <taxon>Hymenoptera</taxon>
        <taxon>Apocrita</taxon>
        <taxon>Aculeata</taxon>
        <taxon>Formicoidea</taxon>
        <taxon>Formicidae</taxon>
        <taxon>Dorylinae</taxon>
        <taxon>Ooceraea</taxon>
    </lineage>
</organism>
<protein>
    <submittedName>
        <fullName evidence="1">Uncharacterized protein</fullName>
    </submittedName>
</protein>
<keyword evidence="2" id="KW-1185">Reference proteome</keyword>
<proteinExistence type="predicted"/>
<dbReference type="EMBL" id="KK107226">
    <property type="protein sequence ID" value="EZA55130.1"/>
    <property type="molecule type" value="Genomic_DNA"/>
</dbReference>
<dbReference type="OrthoDB" id="6610237at2759"/>
<sequence>MNIYNFNQHEIFTADTKSMFKIENVLKTRTTLDGITQSFKDNWSKSEIQRDSLLVKDASETKPRCSRK</sequence>
<accession>A0A026WGI2</accession>
<reference evidence="1 2" key="1">
    <citation type="journal article" date="2014" name="Curr. Biol.">
        <title>The genome of the clonal raider ant Cerapachys biroi.</title>
        <authorList>
            <person name="Oxley P.R."/>
            <person name="Ji L."/>
            <person name="Fetter-Pruneda I."/>
            <person name="McKenzie S.K."/>
            <person name="Li C."/>
            <person name="Hu H."/>
            <person name="Zhang G."/>
            <person name="Kronauer D.J."/>
        </authorList>
    </citation>
    <scope>NUCLEOTIDE SEQUENCE [LARGE SCALE GENOMIC DNA]</scope>
</reference>